<proteinExistence type="predicted"/>
<gene>
    <name evidence="1" type="ORF">HG421_17770</name>
</gene>
<dbReference type="EMBL" id="CP051651">
    <property type="protein sequence ID" value="QJD69365.1"/>
    <property type="molecule type" value="Genomic_DNA"/>
</dbReference>
<protein>
    <submittedName>
        <fullName evidence="1">Uncharacterized protein</fullName>
    </submittedName>
</protein>
<dbReference type="RefSeq" id="WP_169707509.1">
    <property type="nucleotide sequence ID" value="NZ_CP051651.1"/>
</dbReference>
<organism evidence="1 2">
    <name type="scientific">Xanthomonas campestris pv. badrii</name>
    <dbReference type="NCBI Taxonomy" id="149696"/>
    <lineage>
        <taxon>Bacteria</taxon>
        <taxon>Pseudomonadati</taxon>
        <taxon>Pseudomonadota</taxon>
        <taxon>Gammaproteobacteria</taxon>
        <taxon>Lysobacterales</taxon>
        <taxon>Lysobacteraceae</taxon>
        <taxon>Xanthomonas</taxon>
    </lineage>
</organism>
<reference evidence="1 2" key="1">
    <citation type="submission" date="2020-04" db="EMBL/GenBank/DDBJ databases">
        <title>Genome-Wide Identification of 5-Methylcytosine Sites in Bacterial Genomes By High-Throughput Sequencing of MspJI Restriction Fragments.</title>
        <authorList>
            <person name="Wu V."/>
        </authorList>
    </citation>
    <scope>NUCLEOTIDE SEQUENCE [LARGE SCALE GENOMIC DNA]</scope>
    <source>
        <strain evidence="1 2">NEB122</strain>
    </source>
</reference>
<sequence>MQCENIVLIPFYHGDGDQELADNLEALSKKYKGRTVRASAVTVVSAEFGKSAKVEEVVEAIFASSDVLGASRDNGLYFLIHAGATQSNPSAVFLAEVVAGLAKKGICFRKINLAGCFTGGNKLGNVASSVLAQFTRRLVELIPKEERGALLTGLGVSAYLTEVTTFYEESVYYQGLILKQFTSPAGLDGIHNLVQRTKEKSLSRTHPDVLDGQAKALVDFNRENFAKIYDGKAYKKVSSADPKTQESVYIAQRGIIAKKITMQQAIAELVAGYEMYMRTKVVAMFDDRSSSFIPGSIASYTDNDTVKSMIVEVERMRGSSKYTFHL</sequence>
<accession>A0A7Z2VDA3</accession>
<evidence type="ECO:0000313" key="2">
    <source>
        <dbReference type="Proteomes" id="UP000503498"/>
    </source>
</evidence>
<reference evidence="1 2" key="2">
    <citation type="submission" date="2020-04" db="EMBL/GenBank/DDBJ databases">
        <authorList>
            <person name="Fomenkov A."/>
            <person name="Anton B.P."/>
            <person name="Roberts R.J."/>
        </authorList>
    </citation>
    <scope>NUCLEOTIDE SEQUENCE [LARGE SCALE GENOMIC DNA]</scope>
    <source>
        <strain evidence="1 2">NEB122</strain>
    </source>
</reference>
<evidence type="ECO:0000313" key="1">
    <source>
        <dbReference type="EMBL" id="QJD69365.1"/>
    </source>
</evidence>
<dbReference type="AlphaFoldDB" id="A0A7Z2VDA3"/>
<name>A0A7Z2VDA3_XANCA</name>
<dbReference type="Proteomes" id="UP000503498">
    <property type="component" value="Chromosome"/>
</dbReference>